<dbReference type="Pfam" id="PF01544">
    <property type="entry name" value="CorA"/>
    <property type="match status" value="1"/>
</dbReference>
<evidence type="ECO:0000313" key="2">
    <source>
        <dbReference type="EMBL" id="KAF2809910.1"/>
    </source>
</evidence>
<gene>
    <name evidence="2 4" type="ORF">BDZ99DRAFT_520009</name>
</gene>
<dbReference type="GO" id="GO:0046873">
    <property type="term" value="F:metal ion transmembrane transporter activity"/>
    <property type="evidence" value="ECO:0007669"/>
    <property type="project" value="InterPro"/>
</dbReference>
<name>A0A6A6YM91_9PEZI</name>
<feature type="transmembrane region" description="Helical" evidence="1">
    <location>
        <begin position="370"/>
        <end position="392"/>
    </location>
</feature>
<evidence type="ECO:0000313" key="3">
    <source>
        <dbReference type="Proteomes" id="UP000504636"/>
    </source>
</evidence>
<feature type="transmembrane region" description="Helical" evidence="1">
    <location>
        <begin position="398"/>
        <end position="419"/>
    </location>
</feature>
<evidence type="ECO:0008006" key="5">
    <source>
        <dbReference type="Google" id="ProtNLM"/>
    </source>
</evidence>
<evidence type="ECO:0000256" key="1">
    <source>
        <dbReference type="SAM" id="Phobius"/>
    </source>
</evidence>
<keyword evidence="3" id="KW-1185">Reference proteome</keyword>
<dbReference type="GeneID" id="54466372"/>
<dbReference type="Gene3D" id="1.20.58.340">
    <property type="entry name" value="Magnesium transport protein CorA, transmembrane region"/>
    <property type="match status" value="1"/>
</dbReference>
<keyword evidence="1" id="KW-1133">Transmembrane helix</keyword>
<reference evidence="2 4" key="1">
    <citation type="journal article" date="2020" name="Stud. Mycol.">
        <title>101 Dothideomycetes genomes: a test case for predicting lifestyles and emergence of pathogens.</title>
        <authorList>
            <person name="Haridas S."/>
            <person name="Albert R."/>
            <person name="Binder M."/>
            <person name="Bloem J."/>
            <person name="Labutti K."/>
            <person name="Salamov A."/>
            <person name="Andreopoulos B."/>
            <person name="Baker S."/>
            <person name="Barry K."/>
            <person name="Bills G."/>
            <person name="Bluhm B."/>
            <person name="Cannon C."/>
            <person name="Castanera R."/>
            <person name="Culley D."/>
            <person name="Daum C."/>
            <person name="Ezra D."/>
            <person name="Gonzalez J."/>
            <person name="Henrissat B."/>
            <person name="Kuo A."/>
            <person name="Liang C."/>
            <person name="Lipzen A."/>
            <person name="Lutzoni F."/>
            <person name="Magnuson J."/>
            <person name="Mondo S."/>
            <person name="Nolan M."/>
            <person name="Ohm R."/>
            <person name="Pangilinan J."/>
            <person name="Park H.-J."/>
            <person name="Ramirez L."/>
            <person name="Alfaro M."/>
            <person name="Sun H."/>
            <person name="Tritt A."/>
            <person name="Yoshinaga Y."/>
            <person name="Zwiers L.-H."/>
            <person name="Turgeon B."/>
            <person name="Goodwin S."/>
            <person name="Spatafora J."/>
            <person name="Crous P."/>
            <person name="Grigoriev I."/>
        </authorList>
    </citation>
    <scope>NUCLEOTIDE SEQUENCE</scope>
    <source>
        <strain evidence="2 4">CBS 304.34</strain>
    </source>
</reference>
<dbReference type="GO" id="GO:0016020">
    <property type="term" value="C:membrane"/>
    <property type="evidence" value="ECO:0007669"/>
    <property type="project" value="InterPro"/>
</dbReference>
<dbReference type="InterPro" id="IPR002523">
    <property type="entry name" value="MgTranspt_CorA/ZnTranspt_ZntB"/>
</dbReference>
<dbReference type="RefSeq" id="XP_033576874.1">
    <property type="nucleotide sequence ID" value="XM_033725479.1"/>
</dbReference>
<sequence>MSSRTFEQDIEQLHCDDETAVQYYDSRDAQVSSDLLDDHALRNKLVDVSLIQNTTHKLANQNVQTENPPPFILFSAIGAADFASKEKPLRISRDTLRTLIESCGFPHQLPHTFAFSIPHISHYVHYEDGSPQPFAISFIVRVPRNSGAVTIVSRMTLHDKACICLILAAQDRDASALRDKCIQHKDLIARYPFYPMIFLLEYRLGGFGRWLRSLWHGVGLLEEETGMTPWMTTKGKSSVDLAGEENKDYGQTLQKLHAINVELTLAETTMKFATEFVKFCGMMLDLVERTNKELKLPGMTPAHRQTVEGEIRYNEKLCQFSRDKFQELLSRVGSQINVTFSLIARQDSKTSTSIAESAARDNQAMKTITIITLVFLPSTLLATIWSSGIFAIDLDRSWRIFLGTSIGLTALVFAIWMMILQKINAPLKAAPKLSPV</sequence>
<keyword evidence="1" id="KW-0472">Membrane</keyword>
<keyword evidence="1" id="KW-0812">Transmembrane</keyword>
<dbReference type="OrthoDB" id="3793262at2759"/>
<protein>
    <recommendedName>
        <fullName evidence="5">Mg2+ transporter protein</fullName>
    </recommendedName>
</protein>
<evidence type="ECO:0000313" key="4">
    <source>
        <dbReference type="RefSeq" id="XP_033576874.1"/>
    </source>
</evidence>
<dbReference type="AlphaFoldDB" id="A0A6A6YM91"/>
<proteinExistence type="predicted"/>
<reference evidence="4" key="2">
    <citation type="submission" date="2020-04" db="EMBL/GenBank/DDBJ databases">
        <authorList>
            <consortium name="NCBI Genome Project"/>
        </authorList>
    </citation>
    <scope>NUCLEOTIDE SEQUENCE</scope>
    <source>
        <strain evidence="4">CBS 304.34</strain>
    </source>
</reference>
<dbReference type="EMBL" id="MU003700">
    <property type="protein sequence ID" value="KAF2809910.1"/>
    <property type="molecule type" value="Genomic_DNA"/>
</dbReference>
<organism evidence="2">
    <name type="scientific">Mytilinidion resinicola</name>
    <dbReference type="NCBI Taxonomy" id="574789"/>
    <lineage>
        <taxon>Eukaryota</taxon>
        <taxon>Fungi</taxon>
        <taxon>Dikarya</taxon>
        <taxon>Ascomycota</taxon>
        <taxon>Pezizomycotina</taxon>
        <taxon>Dothideomycetes</taxon>
        <taxon>Pleosporomycetidae</taxon>
        <taxon>Mytilinidiales</taxon>
        <taxon>Mytilinidiaceae</taxon>
        <taxon>Mytilinidion</taxon>
    </lineage>
</organism>
<dbReference type="Proteomes" id="UP000504636">
    <property type="component" value="Unplaced"/>
</dbReference>
<accession>A0A6A6YM91</accession>
<reference evidence="4" key="3">
    <citation type="submission" date="2025-04" db="UniProtKB">
        <authorList>
            <consortium name="RefSeq"/>
        </authorList>
    </citation>
    <scope>IDENTIFICATION</scope>
    <source>
        <strain evidence="4">CBS 304.34</strain>
    </source>
</reference>